<keyword evidence="8" id="KW-0812">Transmembrane</keyword>
<dbReference type="InterPro" id="IPR003660">
    <property type="entry name" value="HAMP_dom"/>
</dbReference>
<keyword evidence="4 11" id="KW-0808">Transferase</keyword>
<evidence type="ECO:0000256" key="8">
    <source>
        <dbReference type="SAM" id="Phobius"/>
    </source>
</evidence>
<evidence type="ECO:0000259" key="10">
    <source>
        <dbReference type="PROSITE" id="PS50885"/>
    </source>
</evidence>
<accession>A0A645AJT9</accession>
<dbReference type="CDD" id="cd00075">
    <property type="entry name" value="HATPase"/>
    <property type="match status" value="1"/>
</dbReference>
<evidence type="ECO:0000256" key="3">
    <source>
        <dbReference type="ARBA" id="ARBA00022553"/>
    </source>
</evidence>
<dbReference type="InterPro" id="IPR005467">
    <property type="entry name" value="His_kinase_dom"/>
</dbReference>
<proteinExistence type="predicted"/>
<dbReference type="EC" id="2.7.13.3" evidence="2"/>
<evidence type="ECO:0000256" key="6">
    <source>
        <dbReference type="ARBA" id="ARBA00023012"/>
    </source>
</evidence>
<keyword evidence="5 11" id="KW-0418">Kinase</keyword>
<dbReference type="Gene3D" id="1.10.287.130">
    <property type="match status" value="1"/>
</dbReference>
<organism evidence="11">
    <name type="scientific">bioreactor metagenome</name>
    <dbReference type="NCBI Taxonomy" id="1076179"/>
    <lineage>
        <taxon>unclassified sequences</taxon>
        <taxon>metagenomes</taxon>
        <taxon>ecological metagenomes</taxon>
    </lineage>
</organism>
<dbReference type="InterPro" id="IPR003661">
    <property type="entry name" value="HisK_dim/P_dom"/>
</dbReference>
<dbReference type="EMBL" id="VSSQ01014312">
    <property type="protein sequence ID" value="MPM53390.1"/>
    <property type="molecule type" value="Genomic_DNA"/>
</dbReference>
<feature type="transmembrane region" description="Helical" evidence="8">
    <location>
        <begin position="49"/>
        <end position="73"/>
    </location>
</feature>
<dbReference type="FunFam" id="3.30.565.10:FF:000006">
    <property type="entry name" value="Sensor histidine kinase WalK"/>
    <property type="match status" value="1"/>
</dbReference>
<dbReference type="SMART" id="SM00388">
    <property type="entry name" value="HisKA"/>
    <property type="match status" value="1"/>
</dbReference>
<feature type="transmembrane region" description="Helical" evidence="8">
    <location>
        <begin position="12"/>
        <end position="37"/>
    </location>
</feature>
<dbReference type="SUPFAM" id="SSF47384">
    <property type="entry name" value="Homodimeric domain of signal transducing histidine kinase"/>
    <property type="match status" value="1"/>
</dbReference>
<dbReference type="SUPFAM" id="SSF158472">
    <property type="entry name" value="HAMP domain-like"/>
    <property type="match status" value="1"/>
</dbReference>
<evidence type="ECO:0000256" key="1">
    <source>
        <dbReference type="ARBA" id="ARBA00000085"/>
    </source>
</evidence>
<comment type="catalytic activity">
    <reaction evidence="1">
        <text>ATP + protein L-histidine = ADP + protein N-phospho-L-histidine.</text>
        <dbReference type="EC" id="2.7.13.3"/>
    </reaction>
</comment>
<evidence type="ECO:0000256" key="5">
    <source>
        <dbReference type="ARBA" id="ARBA00022777"/>
    </source>
</evidence>
<evidence type="ECO:0000256" key="2">
    <source>
        <dbReference type="ARBA" id="ARBA00012438"/>
    </source>
</evidence>
<dbReference type="CDD" id="cd00082">
    <property type="entry name" value="HisKA"/>
    <property type="match status" value="1"/>
</dbReference>
<name>A0A645AJT9_9ZZZZ</name>
<keyword evidence="3" id="KW-0597">Phosphoprotein</keyword>
<reference evidence="11" key="1">
    <citation type="submission" date="2019-08" db="EMBL/GenBank/DDBJ databases">
        <authorList>
            <person name="Kucharzyk K."/>
            <person name="Murdoch R.W."/>
            <person name="Higgins S."/>
            <person name="Loffler F."/>
        </authorList>
    </citation>
    <scope>NUCLEOTIDE SEQUENCE</scope>
</reference>
<dbReference type="PROSITE" id="PS50109">
    <property type="entry name" value="HIS_KIN"/>
    <property type="match status" value="1"/>
</dbReference>
<evidence type="ECO:0000259" key="9">
    <source>
        <dbReference type="PROSITE" id="PS50109"/>
    </source>
</evidence>
<sequence>MKRTIRTRLSLSLFFSMIVFFIFMITGLIIALMSFLAIESGLVQRFGHYNLFVFALILVLGSVIVGTIVSLIFGRFPLRPVHKIIAAFNRLAAGDFSVRLDTTRPPEFVKLAESFNTMAQELGAIEMLRSDFVNNFSHEFKTPIVSIKGFAEMLKRNDLSNEERNEYLSIIISESDRLSSLATNVLMLAKVENQTILSETHTYNLSEQIRRCILLLESKWENKGITFSLDIGEIRFTGNEELLSQVWINLIDNAIKFTPDDGSINLNLRALSGCLEFSIRDSGLGIGEEAARHIFDKSYRADTSNGGTGNGLGLAIAKKIVELHGGTIACSSHQDSGMEFVITLPVM</sequence>
<dbReference type="Pfam" id="PF00672">
    <property type="entry name" value="HAMP"/>
    <property type="match status" value="1"/>
</dbReference>
<feature type="domain" description="HAMP" evidence="10">
    <location>
        <begin position="78"/>
        <end position="127"/>
    </location>
</feature>
<evidence type="ECO:0000256" key="4">
    <source>
        <dbReference type="ARBA" id="ARBA00022679"/>
    </source>
</evidence>
<keyword evidence="8" id="KW-1133">Transmembrane helix</keyword>
<dbReference type="PROSITE" id="PS50885">
    <property type="entry name" value="HAMP"/>
    <property type="match status" value="1"/>
</dbReference>
<dbReference type="SMART" id="SM00387">
    <property type="entry name" value="HATPase_c"/>
    <property type="match status" value="1"/>
</dbReference>
<protein>
    <recommendedName>
        <fullName evidence="2">histidine kinase</fullName>
        <ecNumber evidence="2">2.7.13.3</ecNumber>
    </recommendedName>
</protein>
<dbReference type="PANTHER" id="PTHR43711">
    <property type="entry name" value="TWO-COMPONENT HISTIDINE KINASE"/>
    <property type="match status" value="1"/>
</dbReference>
<dbReference type="CDD" id="cd06225">
    <property type="entry name" value="HAMP"/>
    <property type="match status" value="1"/>
</dbReference>
<dbReference type="InterPro" id="IPR004358">
    <property type="entry name" value="Sig_transdc_His_kin-like_C"/>
</dbReference>
<evidence type="ECO:0000256" key="7">
    <source>
        <dbReference type="ARBA" id="ARBA00023136"/>
    </source>
</evidence>
<keyword evidence="7 8" id="KW-0472">Membrane</keyword>
<dbReference type="AlphaFoldDB" id="A0A645AJT9"/>
<dbReference type="SUPFAM" id="SSF55874">
    <property type="entry name" value="ATPase domain of HSP90 chaperone/DNA topoisomerase II/histidine kinase"/>
    <property type="match status" value="1"/>
</dbReference>
<dbReference type="GO" id="GO:0016020">
    <property type="term" value="C:membrane"/>
    <property type="evidence" value="ECO:0007669"/>
    <property type="project" value="InterPro"/>
</dbReference>
<dbReference type="InterPro" id="IPR036890">
    <property type="entry name" value="HATPase_C_sf"/>
</dbReference>
<comment type="caution">
    <text evidence="11">The sequence shown here is derived from an EMBL/GenBank/DDBJ whole genome shotgun (WGS) entry which is preliminary data.</text>
</comment>
<dbReference type="PANTHER" id="PTHR43711:SF1">
    <property type="entry name" value="HISTIDINE KINASE 1"/>
    <property type="match status" value="1"/>
</dbReference>
<evidence type="ECO:0000313" key="11">
    <source>
        <dbReference type="EMBL" id="MPM53390.1"/>
    </source>
</evidence>
<feature type="domain" description="Histidine kinase" evidence="9">
    <location>
        <begin position="135"/>
        <end position="347"/>
    </location>
</feature>
<dbReference type="FunFam" id="1.10.287.130:FF:000001">
    <property type="entry name" value="Two-component sensor histidine kinase"/>
    <property type="match status" value="1"/>
</dbReference>
<dbReference type="Gene3D" id="6.10.340.10">
    <property type="match status" value="1"/>
</dbReference>
<dbReference type="Gene3D" id="3.30.565.10">
    <property type="entry name" value="Histidine kinase-like ATPase, C-terminal domain"/>
    <property type="match status" value="1"/>
</dbReference>
<dbReference type="GO" id="GO:0000155">
    <property type="term" value="F:phosphorelay sensor kinase activity"/>
    <property type="evidence" value="ECO:0007669"/>
    <property type="project" value="InterPro"/>
</dbReference>
<keyword evidence="6" id="KW-0902">Two-component regulatory system</keyword>
<dbReference type="InterPro" id="IPR003594">
    <property type="entry name" value="HATPase_dom"/>
</dbReference>
<dbReference type="Pfam" id="PF00512">
    <property type="entry name" value="HisKA"/>
    <property type="match status" value="1"/>
</dbReference>
<gene>
    <name evidence="11" type="primary">sasA_260</name>
    <name evidence="11" type="ORF">SDC9_100158</name>
</gene>
<dbReference type="Pfam" id="PF02518">
    <property type="entry name" value="HATPase_c"/>
    <property type="match status" value="1"/>
</dbReference>
<dbReference type="InterPro" id="IPR036097">
    <property type="entry name" value="HisK_dim/P_sf"/>
</dbReference>
<dbReference type="SMART" id="SM00304">
    <property type="entry name" value="HAMP"/>
    <property type="match status" value="1"/>
</dbReference>
<dbReference type="PRINTS" id="PR00344">
    <property type="entry name" value="BCTRLSENSOR"/>
</dbReference>
<dbReference type="InterPro" id="IPR050736">
    <property type="entry name" value="Sensor_HK_Regulatory"/>
</dbReference>